<dbReference type="SUPFAM" id="SSF56672">
    <property type="entry name" value="DNA/RNA polymerases"/>
    <property type="match status" value="1"/>
</dbReference>
<comment type="subunit">
    <text evidence="13">Monomer.</text>
</comment>
<feature type="domain" description="UmuC" evidence="14">
    <location>
        <begin position="6"/>
        <end position="191"/>
    </location>
</feature>
<dbReference type="EC" id="2.7.7.7" evidence="13"/>
<dbReference type="PANTHER" id="PTHR11076">
    <property type="entry name" value="DNA REPAIR POLYMERASE UMUC / TRANSFERASE FAMILY MEMBER"/>
    <property type="match status" value="1"/>
</dbReference>
<evidence type="ECO:0000313" key="16">
    <source>
        <dbReference type="Proteomes" id="UP000184476"/>
    </source>
</evidence>
<comment type="similarity">
    <text evidence="2 13">Belongs to the DNA polymerase type-Y family.</text>
</comment>
<evidence type="ECO:0000256" key="9">
    <source>
        <dbReference type="ARBA" id="ARBA00022842"/>
    </source>
</evidence>
<keyword evidence="13" id="KW-0239">DNA-directed DNA polymerase</keyword>
<dbReference type="NCBIfam" id="NF002848">
    <property type="entry name" value="PRK03103.1"/>
    <property type="match status" value="1"/>
</dbReference>
<dbReference type="GO" id="GO:0000287">
    <property type="term" value="F:magnesium ion binding"/>
    <property type="evidence" value="ECO:0007669"/>
    <property type="project" value="UniProtKB-UniRule"/>
</dbReference>
<dbReference type="PANTHER" id="PTHR11076:SF35">
    <property type="entry name" value="DNA REPAIR PROTEIN HOMOLOG YOBH"/>
    <property type="match status" value="1"/>
</dbReference>
<comment type="subcellular location">
    <subcellularLocation>
        <location evidence="1 13">Cytoplasm</location>
    </subcellularLocation>
</comment>
<dbReference type="GO" id="GO:0003684">
    <property type="term" value="F:damaged DNA binding"/>
    <property type="evidence" value="ECO:0007669"/>
    <property type="project" value="InterPro"/>
</dbReference>
<dbReference type="InterPro" id="IPR053848">
    <property type="entry name" value="IMS_HHH_1"/>
</dbReference>
<dbReference type="RefSeq" id="WP_073154036.1">
    <property type="nucleotide sequence ID" value="NZ_FQVL01000002.1"/>
</dbReference>
<keyword evidence="10 13" id="KW-0238">DNA-binding</keyword>
<dbReference type="GO" id="GO:0003887">
    <property type="term" value="F:DNA-directed DNA polymerase activity"/>
    <property type="evidence" value="ECO:0007669"/>
    <property type="project" value="UniProtKB-UniRule"/>
</dbReference>
<dbReference type="InterPro" id="IPR043128">
    <property type="entry name" value="Rev_trsase/Diguanyl_cyclase"/>
</dbReference>
<evidence type="ECO:0000256" key="1">
    <source>
        <dbReference type="ARBA" id="ARBA00004496"/>
    </source>
</evidence>
<evidence type="ECO:0000256" key="11">
    <source>
        <dbReference type="ARBA" id="ARBA00023204"/>
    </source>
</evidence>
<keyword evidence="16" id="KW-1185">Reference proteome</keyword>
<evidence type="ECO:0000256" key="12">
    <source>
        <dbReference type="ARBA" id="ARBA00049244"/>
    </source>
</evidence>
<proteinExistence type="inferred from homology"/>
<gene>
    <name evidence="13" type="primary">dinB</name>
    <name evidence="15" type="ORF">SAMN05444392_102470</name>
</gene>
<dbReference type="Pfam" id="PF21999">
    <property type="entry name" value="IMS_HHH_1"/>
    <property type="match status" value="1"/>
</dbReference>
<evidence type="ECO:0000256" key="3">
    <source>
        <dbReference type="ARBA" id="ARBA00022490"/>
    </source>
</evidence>
<evidence type="ECO:0000313" key="15">
    <source>
        <dbReference type="EMBL" id="SHE71030.1"/>
    </source>
</evidence>
<evidence type="ECO:0000259" key="14">
    <source>
        <dbReference type="PROSITE" id="PS50173"/>
    </source>
</evidence>
<protein>
    <recommendedName>
        <fullName evidence="13">DNA polymerase IV</fullName>
        <shortName evidence="13">Pol IV</shortName>
        <ecNumber evidence="13">2.7.7.7</ecNumber>
    </recommendedName>
</protein>
<comment type="cofactor">
    <cofactor evidence="13">
        <name>Mg(2+)</name>
        <dbReference type="ChEBI" id="CHEBI:18420"/>
    </cofactor>
    <text evidence="13">Binds 2 magnesium ions per subunit.</text>
</comment>
<dbReference type="Gene3D" id="3.30.1490.100">
    <property type="entry name" value="DNA polymerase, Y-family, little finger domain"/>
    <property type="match status" value="1"/>
</dbReference>
<evidence type="ECO:0000256" key="2">
    <source>
        <dbReference type="ARBA" id="ARBA00010945"/>
    </source>
</evidence>
<feature type="binding site" evidence="13">
    <location>
        <position position="10"/>
    </location>
    <ligand>
        <name>Mg(2+)</name>
        <dbReference type="ChEBI" id="CHEBI:18420"/>
    </ligand>
</feature>
<evidence type="ECO:0000256" key="4">
    <source>
        <dbReference type="ARBA" id="ARBA00022679"/>
    </source>
</evidence>
<dbReference type="SUPFAM" id="SSF100879">
    <property type="entry name" value="Lesion bypass DNA polymerase (Y-family), little finger domain"/>
    <property type="match status" value="1"/>
</dbReference>
<comment type="catalytic activity">
    <reaction evidence="12 13">
        <text>DNA(n) + a 2'-deoxyribonucleoside 5'-triphosphate = DNA(n+1) + diphosphate</text>
        <dbReference type="Rhea" id="RHEA:22508"/>
        <dbReference type="Rhea" id="RHEA-COMP:17339"/>
        <dbReference type="Rhea" id="RHEA-COMP:17340"/>
        <dbReference type="ChEBI" id="CHEBI:33019"/>
        <dbReference type="ChEBI" id="CHEBI:61560"/>
        <dbReference type="ChEBI" id="CHEBI:173112"/>
        <dbReference type="EC" id="2.7.7.7"/>
    </reaction>
</comment>
<dbReference type="GO" id="GO:0042276">
    <property type="term" value="P:error-prone translesion synthesis"/>
    <property type="evidence" value="ECO:0007669"/>
    <property type="project" value="TreeGrafter"/>
</dbReference>
<dbReference type="InterPro" id="IPR050116">
    <property type="entry name" value="DNA_polymerase-Y"/>
</dbReference>
<dbReference type="InterPro" id="IPR022880">
    <property type="entry name" value="DNApol_IV"/>
</dbReference>
<dbReference type="Pfam" id="PF11799">
    <property type="entry name" value="IMS_C"/>
    <property type="match status" value="1"/>
</dbReference>
<sequence>MGSRIIFLVDMQSFYASIEKADHPEWKAIPLVVSGDPKRRSGVILAACPLAKAYGVRNAETLWQAQQKYSQLKVVRPRMQRYLEVSLQLTQIMERFTDLVEPYSIDEQFMDLTGSQQLFGSTIQMAQTIQQTIHEKLNLPARIGISDNKVVAKMACDHFAKKNETGIFHLPSDQVPEILWPQPIESLFGVGRRMANHFRRMGIRTIGELAQFPVDQLKKRWGIHGQVLWMSANGYDHSPVTRNSFQKPKSIGHQLTLPRDYYTEKEIQVVLLELCEEVCRRARRQHYHGKKVTVGCRSADFDHPHGFSRQIQMSTYSHHAPTLFPYAWKLFETFWDGKPIRSLSVSLSSLAPDDLVQLDLFTDHLQHQRLDQAMDIIHDRYGATALLRASSLLPASQVKERAKKIGGHYRS</sequence>
<evidence type="ECO:0000256" key="7">
    <source>
        <dbReference type="ARBA" id="ARBA00022723"/>
    </source>
</evidence>
<dbReference type="GO" id="GO:0009432">
    <property type="term" value="P:SOS response"/>
    <property type="evidence" value="ECO:0007669"/>
    <property type="project" value="TreeGrafter"/>
</dbReference>
<keyword evidence="6 13" id="KW-0235">DNA replication</keyword>
<dbReference type="InterPro" id="IPR017961">
    <property type="entry name" value="DNA_pol_Y-fam_little_finger"/>
</dbReference>
<evidence type="ECO:0000256" key="5">
    <source>
        <dbReference type="ARBA" id="ARBA00022695"/>
    </source>
</evidence>
<dbReference type="InterPro" id="IPR043502">
    <property type="entry name" value="DNA/RNA_pol_sf"/>
</dbReference>
<dbReference type="Gene3D" id="3.30.70.270">
    <property type="match status" value="1"/>
</dbReference>
<keyword evidence="11 13" id="KW-0234">DNA repair</keyword>
<evidence type="ECO:0000256" key="6">
    <source>
        <dbReference type="ARBA" id="ARBA00022705"/>
    </source>
</evidence>
<keyword evidence="4 13" id="KW-0808">Transferase</keyword>
<dbReference type="AlphaFoldDB" id="A0A1M4VQ95"/>
<dbReference type="InterPro" id="IPR001126">
    <property type="entry name" value="UmuC"/>
</dbReference>
<accession>A0A1M4VQ95</accession>
<dbReference type="CDD" id="cd03586">
    <property type="entry name" value="PolY_Pol_IV_kappa"/>
    <property type="match status" value="1"/>
</dbReference>
<reference evidence="15 16" key="1">
    <citation type="submission" date="2016-11" db="EMBL/GenBank/DDBJ databases">
        <authorList>
            <person name="Jaros S."/>
            <person name="Januszkiewicz K."/>
            <person name="Wedrychowicz H."/>
        </authorList>
    </citation>
    <scope>NUCLEOTIDE SEQUENCE [LARGE SCALE GENOMIC DNA]</scope>
    <source>
        <strain evidence="15 16">DSM 44666</strain>
    </source>
</reference>
<evidence type="ECO:0000256" key="13">
    <source>
        <dbReference type="HAMAP-Rule" id="MF_01113"/>
    </source>
</evidence>
<dbReference type="Gene3D" id="3.40.1170.60">
    <property type="match status" value="1"/>
</dbReference>
<keyword evidence="3 13" id="KW-0963">Cytoplasm</keyword>
<dbReference type="Proteomes" id="UP000184476">
    <property type="component" value="Unassembled WGS sequence"/>
</dbReference>
<dbReference type="GO" id="GO:0006261">
    <property type="term" value="P:DNA-templated DNA replication"/>
    <property type="evidence" value="ECO:0007669"/>
    <property type="project" value="UniProtKB-UniRule"/>
</dbReference>
<evidence type="ECO:0000256" key="10">
    <source>
        <dbReference type="ARBA" id="ARBA00023125"/>
    </source>
</evidence>
<dbReference type="OrthoDB" id="9808813at2"/>
<dbReference type="GO" id="GO:0006281">
    <property type="term" value="P:DNA repair"/>
    <property type="evidence" value="ECO:0007669"/>
    <property type="project" value="UniProtKB-UniRule"/>
</dbReference>
<feature type="active site" evidence="13">
    <location>
        <position position="107"/>
    </location>
</feature>
<dbReference type="Pfam" id="PF00817">
    <property type="entry name" value="IMS"/>
    <property type="match status" value="1"/>
</dbReference>
<feature type="site" description="Substrate discrimination" evidence="13">
    <location>
        <position position="15"/>
    </location>
</feature>
<dbReference type="PROSITE" id="PS50173">
    <property type="entry name" value="UMUC"/>
    <property type="match status" value="1"/>
</dbReference>
<dbReference type="HAMAP" id="MF_01113">
    <property type="entry name" value="DNApol_IV"/>
    <property type="match status" value="1"/>
</dbReference>
<keyword evidence="5 13" id="KW-0548">Nucleotidyltransferase</keyword>
<keyword evidence="7 13" id="KW-0479">Metal-binding</keyword>
<dbReference type="Gene3D" id="1.10.150.20">
    <property type="entry name" value="5' to 3' exonuclease, C-terminal subdomain"/>
    <property type="match status" value="1"/>
</dbReference>
<organism evidence="15 16">
    <name type="scientific">Seinonella peptonophila</name>
    <dbReference type="NCBI Taxonomy" id="112248"/>
    <lineage>
        <taxon>Bacteria</taxon>
        <taxon>Bacillati</taxon>
        <taxon>Bacillota</taxon>
        <taxon>Bacilli</taxon>
        <taxon>Bacillales</taxon>
        <taxon>Thermoactinomycetaceae</taxon>
        <taxon>Seinonella</taxon>
    </lineage>
</organism>
<feature type="binding site" evidence="13">
    <location>
        <position position="106"/>
    </location>
    <ligand>
        <name>Mg(2+)</name>
        <dbReference type="ChEBI" id="CHEBI:18420"/>
    </ligand>
</feature>
<keyword evidence="8 13" id="KW-0227">DNA damage</keyword>
<dbReference type="STRING" id="112248.SAMN05444392_102470"/>
<keyword evidence="13" id="KW-0515">Mutator protein</keyword>
<comment type="function">
    <text evidence="13">Poorly processive, error-prone DNA polymerase involved in untargeted mutagenesis. Copies undamaged DNA at stalled replication forks, which arise in vivo from mismatched or misaligned primer ends. These misaligned primers can be extended by PolIV. Exhibits no 3'-5' exonuclease (proofreading) activity. May be involved in translesional synthesis, in conjunction with the beta clamp from PolIII.</text>
</comment>
<evidence type="ECO:0000256" key="8">
    <source>
        <dbReference type="ARBA" id="ARBA00022763"/>
    </source>
</evidence>
<keyword evidence="9 13" id="KW-0460">Magnesium</keyword>
<dbReference type="InterPro" id="IPR036775">
    <property type="entry name" value="DNA_pol_Y-fam_lit_finger_sf"/>
</dbReference>
<name>A0A1M4VQ95_9BACL</name>
<dbReference type="GO" id="GO:0005829">
    <property type="term" value="C:cytosol"/>
    <property type="evidence" value="ECO:0007669"/>
    <property type="project" value="TreeGrafter"/>
</dbReference>
<dbReference type="EMBL" id="FQVL01000002">
    <property type="protein sequence ID" value="SHE71030.1"/>
    <property type="molecule type" value="Genomic_DNA"/>
</dbReference>